<dbReference type="GO" id="GO:1990879">
    <property type="term" value="C:CST complex"/>
    <property type="evidence" value="ECO:0007669"/>
    <property type="project" value="TreeGrafter"/>
</dbReference>
<sequence>MDIFLRHFSEKSRVEQTWLSELFCSVRDRLLPVLSEGMVVDEVALAVVSRLQGCFSVDSLPLSFRCVCVSELFSRQRSPCFSSLAMSTSQHRELIRETEQALPSHRALPRANLLLIGCLSTGMEGWRVSDSSGSVHCELLYPDPLWINQPMLFPSWNFIPINTPGKVGQEAGYLELIASPIHLTPDAVTFDPGGSLPESLGVKEAVRRMREKRPGKELLCVNGEVCAVSPLLVIAGKRFFSFSLRERDYTVPILVMDSRYVFWRSCVCVGRRVCVRALRVCSLRGWVGQRVLSVTPQSRLLAPALPDQQPGTTALVDEVETDQSVPHSPQESCTDIQTAHTDAQASCADVETNAAQREECASGASSATHAACAVKIKHSKIISYKGVITAVTDQEAGLYVIDGKVGLCLAYQPLRWNSGLRPGAEVELQHVHFLFRPSPHCLPTMLCACLRTSVRVTAFSLVAPDSSAPSSSHDALPRFLLERNLGVSEYLWLHYYSTALQQRLCPRWVCEARVCVVASRLLECVCVCEQDRKPRDIYREMLKEPHLCPLSEYRVCGVGCEVPSISKLCEWLTEECWSSLSLSSLLPASAVALTRAELNPLLSWSFRTWSVQEQPKLALLMGMLESSPSAATLQLRDRTGALDCVLVESTAEAGSQRPADNTAWLGCLVCIRRCTLVAERFLKSNFPSWKHLKEEKYITNKHCRVYVQVCVSDLHILSPSTAMSLLLQERENQPMREKATNEERRSEPGRRESEGAREEMTAEEGPSQPGCGTSEGEKKNPIKERASEDSRGGAREKDTAEGGKRSGKRMREEEEEECSSGRDGMEQAEKSGGGDSKRQKTGAQVNSTAATEPGLMGREAGPTSDPCVSLTVCVETKQGVALRNQQLSSGATPGLSLSFVATVTCLGRAQGWESDPRNSPLQEREYETPHTQLDLQFISSAVRWFPLLHPGSVYRLVALHTEDVAVFSVKTERFKGGVKSHGNPSLVVQPRWRVHTLAISPLTTQISPSQAQNIKTISQVLQNSSCPDIVSFYGIISQRIMLAEEQGKAPVIPSLIKDKDVCVETDLRFRLTVEDAEASGQSIQVYLDLSHNPFIPGLISGATVVLHSFHRSVSRKGNVYCRFLPVSCVTVTGLGSADSDSARHCLPPPMMLLGEWVRPEERQRCMLGRLKVHVTCVLHLKMQWTCSLCGSIYKQSGCSRTFPSCDSSSAVFQAEAKVAAEDGTGEAHVWFLSEMVPTLLLLGATEWEGLQWRVRVRGLVRVYARGWDMVSDMNAEDPLVRYLCMLCSSSSVCRELNVTCQLRAQKQEAPQMRRMKRGEREFLSKFPSPLQLTCTHTSPLPHTL</sequence>
<evidence type="ECO:0000313" key="10">
    <source>
        <dbReference type="EMBL" id="KAG5260620.1"/>
    </source>
</evidence>
<organism evidence="10 11">
    <name type="scientific">Alosa alosa</name>
    <name type="common">allis shad</name>
    <dbReference type="NCBI Taxonomy" id="278164"/>
    <lineage>
        <taxon>Eukaryota</taxon>
        <taxon>Metazoa</taxon>
        <taxon>Chordata</taxon>
        <taxon>Craniata</taxon>
        <taxon>Vertebrata</taxon>
        <taxon>Euteleostomi</taxon>
        <taxon>Actinopterygii</taxon>
        <taxon>Neopterygii</taxon>
        <taxon>Teleostei</taxon>
        <taxon>Clupei</taxon>
        <taxon>Clupeiformes</taxon>
        <taxon>Clupeoidei</taxon>
        <taxon>Clupeidae</taxon>
        <taxon>Alosa</taxon>
    </lineage>
</organism>
<feature type="compositionally biased region" description="Basic and acidic residues" evidence="9">
    <location>
        <begin position="775"/>
        <end position="812"/>
    </location>
</feature>
<keyword evidence="11" id="KW-1185">Reference proteome</keyword>
<comment type="subcellular location">
    <subcellularLocation>
        <location evidence="2">Chromosome</location>
        <location evidence="2">Telomere</location>
    </subcellularLocation>
    <subcellularLocation>
        <location evidence="1">Nucleus</location>
    </subcellularLocation>
</comment>
<dbReference type="PANTHER" id="PTHR14865:SF2">
    <property type="entry name" value="CST COMPLEX SUBUNIT CTC1"/>
    <property type="match status" value="1"/>
</dbReference>
<dbReference type="InterPro" id="IPR042617">
    <property type="entry name" value="CTC1-like"/>
</dbReference>
<dbReference type="GO" id="GO:0003697">
    <property type="term" value="F:single-stranded DNA binding"/>
    <property type="evidence" value="ECO:0007669"/>
    <property type="project" value="InterPro"/>
</dbReference>
<evidence type="ECO:0000313" key="11">
    <source>
        <dbReference type="Proteomes" id="UP000823561"/>
    </source>
</evidence>
<evidence type="ECO:0000256" key="7">
    <source>
        <dbReference type="ARBA" id="ARBA00023125"/>
    </source>
</evidence>
<dbReference type="GO" id="GO:0045740">
    <property type="term" value="P:positive regulation of DNA replication"/>
    <property type="evidence" value="ECO:0007669"/>
    <property type="project" value="TreeGrafter"/>
</dbReference>
<protein>
    <recommendedName>
        <fullName evidence="4">CST complex subunit CTC1</fullName>
    </recommendedName>
</protein>
<evidence type="ECO:0000256" key="5">
    <source>
        <dbReference type="ARBA" id="ARBA00022454"/>
    </source>
</evidence>
<keyword evidence="5" id="KW-0158">Chromosome</keyword>
<keyword evidence="7" id="KW-0238">DNA-binding</keyword>
<gene>
    <name evidence="10" type="ORF">AALO_G00294540</name>
</gene>
<evidence type="ECO:0000256" key="8">
    <source>
        <dbReference type="ARBA" id="ARBA00023242"/>
    </source>
</evidence>
<keyword evidence="8" id="KW-0539">Nucleus</keyword>
<reference evidence="10" key="1">
    <citation type="submission" date="2020-10" db="EMBL/GenBank/DDBJ databases">
        <title>Chromosome-scale genome assembly of the Allis shad, Alosa alosa.</title>
        <authorList>
            <person name="Margot Z."/>
            <person name="Christophe K."/>
            <person name="Cabau C."/>
            <person name="Louis A."/>
            <person name="Berthelot C."/>
            <person name="Parey E."/>
            <person name="Roest Crollius H."/>
            <person name="Montfort J."/>
            <person name="Robinson-Rechavi M."/>
            <person name="Bucao C."/>
            <person name="Bouchez O."/>
            <person name="Gislard M."/>
            <person name="Lluch J."/>
            <person name="Milhes M."/>
            <person name="Lampietro C."/>
            <person name="Lopez Roques C."/>
            <person name="Donnadieu C."/>
            <person name="Braasch I."/>
            <person name="Desvignes T."/>
            <person name="Postlethwait J."/>
            <person name="Bobe J."/>
            <person name="Guiguen Y."/>
        </authorList>
    </citation>
    <scope>NUCLEOTIDE SEQUENCE</scope>
    <source>
        <strain evidence="10">M-15738</strain>
        <tissue evidence="10">Blood</tissue>
    </source>
</reference>
<keyword evidence="6" id="KW-0779">Telomere</keyword>
<feature type="region of interest" description="Disordered" evidence="9">
    <location>
        <begin position="730"/>
        <end position="863"/>
    </location>
</feature>
<dbReference type="EMBL" id="JADWDJ010000024">
    <property type="protein sequence ID" value="KAG5260620.1"/>
    <property type="molecule type" value="Genomic_DNA"/>
</dbReference>
<evidence type="ECO:0000256" key="6">
    <source>
        <dbReference type="ARBA" id="ARBA00022895"/>
    </source>
</evidence>
<feature type="compositionally biased region" description="Polar residues" evidence="9">
    <location>
        <begin position="841"/>
        <end position="850"/>
    </location>
</feature>
<dbReference type="GO" id="GO:0010833">
    <property type="term" value="P:telomere maintenance via telomere lengthening"/>
    <property type="evidence" value="ECO:0007669"/>
    <property type="project" value="TreeGrafter"/>
</dbReference>
<evidence type="ECO:0000256" key="3">
    <source>
        <dbReference type="ARBA" id="ARBA00006332"/>
    </source>
</evidence>
<dbReference type="Proteomes" id="UP000823561">
    <property type="component" value="Chromosome 24"/>
</dbReference>
<feature type="compositionally biased region" description="Basic and acidic residues" evidence="9">
    <location>
        <begin position="730"/>
        <end position="760"/>
    </location>
</feature>
<dbReference type="InterPro" id="IPR029156">
    <property type="entry name" value="CTC1"/>
</dbReference>
<proteinExistence type="inferred from homology"/>
<evidence type="ECO:0000256" key="4">
    <source>
        <dbReference type="ARBA" id="ARBA00016175"/>
    </source>
</evidence>
<comment type="caution">
    <text evidence="10">The sequence shown here is derived from an EMBL/GenBank/DDBJ whole genome shotgun (WGS) entry which is preliminary data.</text>
</comment>
<dbReference type="GO" id="GO:0042162">
    <property type="term" value="F:telomeric DNA binding"/>
    <property type="evidence" value="ECO:0007669"/>
    <property type="project" value="TreeGrafter"/>
</dbReference>
<evidence type="ECO:0000256" key="2">
    <source>
        <dbReference type="ARBA" id="ARBA00004574"/>
    </source>
</evidence>
<dbReference type="Pfam" id="PF15489">
    <property type="entry name" value="CTC1"/>
    <property type="match status" value="1"/>
</dbReference>
<evidence type="ECO:0000256" key="1">
    <source>
        <dbReference type="ARBA" id="ARBA00004123"/>
    </source>
</evidence>
<name>A0AAV6FDW3_9TELE</name>
<evidence type="ECO:0000256" key="9">
    <source>
        <dbReference type="SAM" id="MobiDB-lite"/>
    </source>
</evidence>
<accession>A0AAV6FDW3</accession>
<dbReference type="PANTHER" id="PTHR14865">
    <property type="entry name" value="CST COMPLEX SUBUNIT CTC1"/>
    <property type="match status" value="1"/>
</dbReference>
<comment type="similarity">
    <text evidence="3">Belongs to the CTC1 family.</text>
</comment>
<feature type="compositionally biased region" description="Basic and acidic residues" evidence="9">
    <location>
        <begin position="819"/>
        <end position="829"/>
    </location>
</feature>